<comment type="similarity">
    <text evidence="2 4">Belongs to the bacterial solute-binding protein 3 family.</text>
</comment>
<evidence type="ECO:0000256" key="2">
    <source>
        <dbReference type="ARBA" id="ARBA00010333"/>
    </source>
</evidence>
<dbReference type="Gene3D" id="3.40.190.10">
    <property type="entry name" value="Periplasmic binding protein-like II"/>
    <property type="match status" value="2"/>
</dbReference>
<feature type="domain" description="Ionotropic glutamate receptor C-terminal" evidence="7">
    <location>
        <begin position="51"/>
        <end position="273"/>
    </location>
</feature>
<evidence type="ECO:0000313" key="8">
    <source>
        <dbReference type="EMBL" id="KGM97493.1"/>
    </source>
</evidence>
<keyword evidence="3 5" id="KW-0732">Signal</keyword>
<dbReference type="GO" id="GO:0015276">
    <property type="term" value="F:ligand-gated monoatomic ion channel activity"/>
    <property type="evidence" value="ECO:0007669"/>
    <property type="project" value="InterPro"/>
</dbReference>
<evidence type="ECO:0000313" key="9">
    <source>
        <dbReference type="Proteomes" id="UP000030014"/>
    </source>
</evidence>
<name>A0A0A0IAB2_CLOBO</name>
<dbReference type="GO" id="GO:0016020">
    <property type="term" value="C:membrane"/>
    <property type="evidence" value="ECO:0007669"/>
    <property type="project" value="InterPro"/>
</dbReference>
<feature type="chain" id="PRO_5039132611" evidence="5">
    <location>
        <begin position="24"/>
        <end position="281"/>
    </location>
</feature>
<dbReference type="InterPro" id="IPR018313">
    <property type="entry name" value="SBP_3_CS"/>
</dbReference>
<evidence type="ECO:0000256" key="3">
    <source>
        <dbReference type="ARBA" id="ARBA00022729"/>
    </source>
</evidence>
<dbReference type="PANTHER" id="PTHR35936">
    <property type="entry name" value="MEMBRANE-BOUND LYTIC MUREIN TRANSGLYCOSYLASE F"/>
    <property type="match status" value="1"/>
</dbReference>
<organism evidence="8 9">
    <name type="scientific">Clostridium botulinum C/D str. DC5</name>
    <dbReference type="NCBI Taxonomy" id="1443128"/>
    <lineage>
        <taxon>Bacteria</taxon>
        <taxon>Bacillati</taxon>
        <taxon>Bacillota</taxon>
        <taxon>Clostridia</taxon>
        <taxon>Eubacteriales</taxon>
        <taxon>Clostridiaceae</taxon>
        <taxon>Clostridium</taxon>
    </lineage>
</organism>
<dbReference type="RefSeq" id="WP_039256481.1">
    <property type="nucleotide sequence ID" value="NZ_JDRY01000064.1"/>
</dbReference>
<evidence type="ECO:0000256" key="4">
    <source>
        <dbReference type="RuleBase" id="RU003744"/>
    </source>
</evidence>
<dbReference type="Proteomes" id="UP000030014">
    <property type="component" value="Unassembled WGS sequence"/>
</dbReference>
<dbReference type="GO" id="GO:0030313">
    <property type="term" value="C:cell envelope"/>
    <property type="evidence" value="ECO:0007669"/>
    <property type="project" value="UniProtKB-SubCell"/>
</dbReference>
<proteinExistence type="inferred from homology"/>
<comment type="caution">
    <text evidence="8">The sequence shown here is derived from an EMBL/GenBank/DDBJ whole genome shotgun (WGS) entry which is preliminary data.</text>
</comment>
<dbReference type="PROSITE" id="PS51257">
    <property type="entry name" value="PROKAR_LIPOPROTEIN"/>
    <property type="match status" value="1"/>
</dbReference>
<dbReference type="EMBL" id="JDRY01000064">
    <property type="protein sequence ID" value="KGM97493.1"/>
    <property type="molecule type" value="Genomic_DNA"/>
</dbReference>
<dbReference type="AlphaFoldDB" id="A0A0A0IAB2"/>
<protein>
    <submittedName>
        <fullName evidence="8">Amino acid ABC transporter</fullName>
    </submittedName>
</protein>
<feature type="signal peptide" evidence="5">
    <location>
        <begin position="1"/>
        <end position="23"/>
    </location>
</feature>
<evidence type="ECO:0000259" key="6">
    <source>
        <dbReference type="SMART" id="SM00062"/>
    </source>
</evidence>
<evidence type="ECO:0000256" key="1">
    <source>
        <dbReference type="ARBA" id="ARBA00004196"/>
    </source>
</evidence>
<dbReference type="PANTHER" id="PTHR35936:SF17">
    <property type="entry name" value="ARGININE-BINDING EXTRACELLULAR PROTEIN ARTP"/>
    <property type="match status" value="1"/>
</dbReference>
<feature type="domain" description="Solute-binding protein family 3/N-terminal" evidence="6">
    <location>
        <begin position="51"/>
        <end position="276"/>
    </location>
</feature>
<accession>A0A0A0IAB2</accession>
<dbReference type="InterPro" id="IPR001320">
    <property type="entry name" value="Iontro_rcpt_C"/>
</dbReference>
<comment type="subcellular location">
    <subcellularLocation>
        <location evidence="1">Cell envelope</location>
    </subcellularLocation>
</comment>
<dbReference type="SMART" id="SM00079">
    <property type="entry name" value="PBPe"/>
    <property type="match status" value="1"/>
</dbReference>
<gene>
    <name evidence="8" type="ORF">Z955_12155</name>
</gene>
<evidence type="ECO:0000259" key="7">
    <source>
        <dbReference type="SMART" id="SM00079"/>
    </source>
</evidence>
<sequence>MLKGKKLKFIICSLMLTMGVTLLVGCGNKDNGNKNQTKNMSKIEQIKKSGKLVLGTCADYPPYEVHKVKDGKDEIVGFDIELAKEIAKDLGVKLEIKDMDFDPLVLSVKSGKVDFVISGMNPTPAREKEIDFSKIYYKAKQSVIIRKDDKDKLTNLQSLSGKKIGAQITSLQEKIAKEDIQGANVILLGKVNELILGLKGKKTDAVIVEEPVAKAYVAKYPELMVANINVGKPNEGSAVGIQKGSRDFVDSVNKTIDRLNSKNKMQKMIDKASQESKDLVK</sequence>
<evidence type="ECO:0000256" key="5">
    <source>
        <dbReference type="SAM" id="SignalP"/>
    </source>
</evidence>
<dbReference type="Pfam" id="PF00497">
    <property type="entry name" value="SBP_bac_3"/>
    <property type="match status" value="1"/>
</dbReference>
<dbReference type="InterPro" id="IPR001638">
    <property type="entry name" value="Solute-binding_3/MltF_N"/>
</dbReference>
<reference evidence="8 9" key="1">
    <citation type="submission" date="2014-01" db="EMBL/GenBank/DDBJ databases">
        <title>Plasmidome dynamics in the species complex Clostridium novyi sensu lato converts strains of independent lineages into distinctly different pathogens.</title>
        <authorList>
            <person name="Skarin H."/>
            <person name="Segerman B."/>
        </authorList>
    </citation>
    <scope>NUCLEOTIDE SEQUENCE [LARGE SCALE GENOMIC DNA]</scope>
    <source>
        <strain evidence="8 9">DC5</strain>
    </source>
</reference>
<dbReference type="SMART" id="SM00062">
    <property type="entry name" value="PBPb"/>
    <property type="match status" value="1"/>
</dbReference>
<dbReference type="SUPFAM" id="SSF53850">
    <property type="entry name" value="Periplasmic binding protein-like II"/>
    <property type="match status" value="1"/>
</dbReference>
<dbReference type="PROSITE" id="PS01039">
    <property type="entry name" value="SBP_BACTERIAL_3"/>
    <property type="match status" value="1"/>
</dbReference>